<evidence type="ECO:0000313" key="2">
    <source>
        <dbReference type="EMBL" id="SVB50326.1"/>
    </source>
</evidence>
<dbReference type="InterPro" id="IPR029058">
    <property type="entry name" value="AB_hydrolase_fold"/>
</dbReference>
<dbReference type="InterPro" id="IPR051044">
    <property type="entry name" value="MAG_DAG_Lipase"/>
</dbReference>
<sequence length="257" mass="29252">MSFSKYFDGNNYTFNPESKDGVYIIHGFTNTTYEVKELAYYLGEQGYYTVANNLPGHGTTVDDCNRCKYTDWINFVEQGIAEMSSQCNNVFVVGISMGSVLALHLSSIFPLNAAVFGATVLQFKDYFGTRVLTPILHRIIPTRDKSLSYPPNIRNKIFYYGYPVWPMSAVNEMRKLSNKVKKILSQVNVPALIIHSEKDKLQLPANTSLVYNSISSDIKEKLILKNAGHNLFDYSLDQDMVFQKVGSFFNQFRDHNN</sequence>
<reference evidence="2" key="1">
    <citation type="submission" date="2018-05" db="EMBL/GenBank/DDBJ databases">
        <authorList>
            <person name="Lanie J.A."/>
            <person name="Ng W.-L."/>
            <person name="Kazmierczak K.M."/>
            <person name="Andrzejewski T.M."/>
            <person name="Davidsen T.M."/>
            <person name="Wayne K.J."/>
            <person name="Tettelin H."/>
            <person name="Glass J.I."/>
            <person name="Rusch D."/>
            <person name="Podicherti R."/>
            <person name="Tsui H.-C.T."/>
            <person name="Winkler M.E."/>
        </authorList>
    </citation>
    <scope>NUCLEOTIDE SEQUENCE</scope>
</reference>
<dbReference type="SUPFAM" id="SSF53474">
    <property type="entry name" value="alpha/beta-Hydrolases"/>
    <property type="match status" value="1"/>
</dbReference>
<dbReference type="PIRSF" id="PIRSF017388">
    <property type="entry name" value="Esterase_lipase"/>
    <property type="match status" value="1"/>
</dbReference>
<feature type="domain" description="Serine aminopeptidase S33" evidence="1">
    <location>
        <begin position="18"/>
        <end position="232"/>
    </location>
</feature>
<name>A0A382EHR5_9ZZZZ</name>
<evidence type="ECO:0000259" key="1">
    <source>
        <dbReference type="Pfam" id="PF12146"/>
    </source>
</evidence>
<dbReference type="InterPro" id="IPR012354">
    <property type="entry name" value="Esterase_lipase"/>
</dbReference>
<protein>
    <recommendedName>
        <fullName evidence="1">Serine aminopeptidase S33 domain-containing protein</fullName>
    </recommendedName>
</protein>
<organism evidence="2">
    <name type="scientific">marine metagenome</name>
    <dbReference type="NCBI Taxonomy" id="408172"/>
    <lineage>
        <taxon>unclassified sequences</taxon>
        <taxon>metagenomes</taxon>
        <taxon>ecological metagenomes</taxon>
    </lineage>
</organism>
<dbReference type="Pfam" id="PF12146">
    <property type="entry name" value="Hydrolase_4"/>
    <property type="match status" value="1"/>
</dbReference>
<dbReference type="InterPro" id="IPR022742">
    <property type="entry name" value="Hydrolase_4"/>
</dbReference>
<dbReference type="EMBL" id="UINC01044627">
    <property type="protein sequence ID" value="SVB50326.1"/>
    <property type="molecule type" value="Genomic_DNA"/>
</dbReference>
<gene>
    <name evidence="2" type="ORF">METZ01_LOCUS203180</name>
</gene>
<dbReference type="AlphaFoldDB" id="A0A382EHR5"/>
<proteinExistence type="predicted"/>
<dbReference type="GO" id="GO:0052689">
    <property type="term" value="F:carboxylic ester hydrolase activity"/>
    <property type="evidence" value="ECO:0007669"/>
    <property type="project" value="InterPro"/>
</dbReference>
<accession>A0A382EHR5</accession>
<dbReference type="Gene3D" id="3.40.50.1820">
    <property type="entry name" value="alpha/beta hydrolase"/>
    <property type="match status" value="1"/>
</dbReference>
<dbReference type="PANTHER" id="PTHR11614">
    <property type="entry name" value="PHOSPHOLIPASE-RELATED"/>
    <property type="match status" value="1"/>
</dbReference>